<comment type="caution">
    <text evidence="2">The sequence shown here is derived from an EMBL/GenBank/DDBJ whole genome shotgun (WGS) entry which is preliminary data.</text>
</comment>
<proteinExistence type="predicted"/>
<sequence>MPESVLRKPDFSLSLFCDDAVLRAALILLAQRVDPAMVIDAVPMESASAASMQADLAIVAHGGSIDAAAVLHELRACEWELPVLLLLPDDTACPAYTIDGDMTECMTLPLDEAEVAARLRYLIDMLHARRAQQERLDMLLDGMRGIGEERGIGTEEMLAGFDRLVHFHDEATAAHGRRVGRYVRIIAGAAGLSHDEVDLLEQAASLHDIGKIGIAPALLNKHGRLDPQEMSAMREHAQMGYDILANGASSFLRTAAAVARSHHERFDGAGYPQGLRGERIPVEARIVALADVYDALTSARPYKPAWSPEQACAFITENRAAFDPELVDAFMRHGDEIRTLQTEQSAADN</sequence>
<evidence type="ECO:0000313" key="2">
    <source>
        <dbReference type="EMBL" id="GGC08841.1"/>
    </source>
</evidence>
<dbReference type="EMBL" id="BMCG01000003">
    <property type="protein sequence ID" value="GGC08841.1"/>
    <property type="molecule type" value="Genomic_DNA"/>
</dbReference>
<dbReference type="AlphaFoldDB" id="A0A8J2UQC7"/>
<dbReference type="GO" id="GO:0008081">
    <property type="term" value="F:phosphoric diester hydrolase activity"/>
    <property type="evidence" value="ECO:0007669"/>
    <property type="project" value="UniProtKB-ARBA"/>
</dbReference>
<dbReference type="PROSITE" id="PS51832">
    <property type="entry name" value="HD_GYP"/>
    <property type="match status" value="1"/>
</dbReference>
<reference evidence="2" key="1">
    <citation type="journal article" date="2014" name="Int. J. Syst. Evol. Microbiol.">
        <title>Complete genome sequence of Corynebacterium casei LMG S-19264T (=DSM 44701T), isolated from a smear-ripened cheese.</title>
        <authorList>
            <consortium name="US DOE Joint Genome Institute (JGI-PGF)"/>
            <person name="Walter F."/>
            <person name="Albersmeier A."/>
            <person name="Kalinowski J."/>
            <person name="Ruckert C."/>
        </authorList>
    </citation>
    <scope>NUCLEOTIDE SEQUENCE</scope>
    <source>
        <strain evidence="2">CCM 7086</strain>
    </source>
</reference>
<dbReference type="InterPro" id="IPR052020">
    <property type="entry name" value="Cyclic_di-GMP/3'3'-cGAMP_PDE"/>
</dbReference>
<protein>
    <recommendedName>
        <fullName evidence="1">HD-GYP domain-containing protein</fullName>
    </recommendedName>
</protein>
<dbReference type="SMART" id="SM00471">
    <property type="entry name" value="HDc"/>
    <property type="match status" value="1"/>
</dbReference>
<organism evidence="2 3">
    <name type="scientific">Oxalicibacterium flavum</name>
    <dbReference type="NCBI Taxonomy" id="179467"/>
    <lineage>
        <taxon>Bacteria</taxon>
        <taxon>Pseudomonadati</taxon>
        <taxon>Pseudomonadota</taxon>
        <taxon>Betaproteobacteria</taxon>
        <taxon>Burkholderiales</taxon>
        <taxon>Oxalobacteraceae</taxon>
        <taxon>Oxalicibacterium</taxon>
    </lineage>
</organism>
<accession>A0A8J2UQC7</accession>
<keyword evidence="3" id="KW-1185">Reference proteome</keyword>
<dbReference type="CDD" id="cd00077">
    <property type="entry name" value="HDc"/>
    <property type="match status" value="1"/>
</dbReference>
<evidence type="ECO:0000313" key="3">
    <source>
        <dbReference type="Proteomes" id="UP000620266"/>
    </source>
</evidence>
<dbReference type="Pfam" id="PF13487">
    <property type="entry name" value="HD_5"/>
    <property type="match status" value="1"/>
</dbReference>
<gene>
    <name evidence="2" type="ORF">GCM10007205_17460</name>
</gene>
<reference evidence="2" key="2">
    <citation type="submission" date="2020-09" db="EMBL/GenBank/DDBJ databases">
        <authorList>
            <person name="Sun Q."/>
            <person name="Sedlacek I."/>
        </authorList>
    </citation>
    <scope>NUCLEOTIDE SEQUENCE</scope>
    <source>
        <strain evidence="2">CCM 7086</strain>
    </source>
</reference>
<evidence type="ECO:0000259" key="1">
    <source>
        <dbReference type="PROSITE" id="PS51832"/>
    </source>
</evidence>
<dbReference type="PANTHER" id="PTHR45228">
    <property type="entry name" value="CYCLIC DI-GMP PHOSPHODIESTERASE TM_0186-RELATED"/>
    <property type="match status" value="1"/>
</dbReference>
<dbReference type="RefSeq" id="WP_188395831.1">
    <property type="nucleotide sequence ID" value="NZ_BMCG01000003.1"/>
</dbReference>
<dbReference type="Gene3D" id="1.10.3210.10">
    <property type="entry name" value="Hypothetical protein af1432"/>
    <property type="match status" value="1"/>
</dbReference>
<dbReference type="Proteomes" id="UP000620266">
    <property type="component" value="Unassembled WGS sequence"/>
</dbReference>
<dbReference type="PANTHER" id="PTHR45228:SF1">
    <property type="entry name" value="CYCLIC DI-GMP PHOSPHODIESTERASE TM_0186"/>
    <property type="match status" value="1"/>
</dbReference>
<feature type="domain" description="HD-GYP" evidence="1">
    <location>
        <begin position="150"/>
        <end position="346"/>
    </location>
</feature>
<dbReference type="InterPro" id="IPR003607">
    <property type="entry name" value="HD/PDEase_dom"/>
</dbReference>
<name>A0A8J2UQC7_9BURK</name>
<dbReference type="InterPro" id="IPR037522">
    <property type="entry name" value="HD_GYP_dom"/>
</dbReference>
<dbReference type="SUPFAM" id="SSF109604">
    <property type="entry name" value="HD-domain/PDEase-like"/>
    <property type="match status" value="1"/>
</dbReference>